<proteinExistence type="predicted"/>
<dbReference type="GO" id="GO:0005634">
    <property type="term" value="C:nucleus"/>
    <property type="evidence" value="ECO:0007669"/>
    <property type="project" value="UniProtKB-SubCell"/>
</dbReference>
<evidence type="ECO:0000256" key="4">
    <source>
        <dbReference type="ARBA" id="ARBA00023163"/>
    </source>
</evidence>
<keyword evidence="2" id="KW-0678">Repressor</keyword>
<keyword evidence="8" id="KW-1185">Reference proteome</keyword>
<evidence type="ECO:0000259" key="6">
    <source>
        <dbReference type="PROSITE" id="PS51754"/>
    </source>
</evidence>
<name>W1P685_AMBTC</name>
<dbReference type="InterPro" id="IPR006458">
    <property type="entry name" value="Ovate_C"/>
</dbReference>
<evidence type="ECO:0000256" key="1">
    <source>
        <dbReference type="ARBA" id="ARBA00004123"/>
    </source>
</evidence>
<dbReference type="Gramene" id="ERN05387">
    <property type="protein sequence ID" value="ERN05387"/>
    <property type="gene ID" value="AMTR_s00007p00214030"/>
</dbReference>
<reference evidence="8" key="1">
    <citation type="journal article" date="2013" name="Science">
        <title>The Amborella genome and the evolution of flowering plants.</title>
        <authorList>
            <consortium name="Amborella Genome Project"/>
        </authorList>
    </citation>
    <scope>NUCLEOTIDE SEQUENCE [LARGE SCALE GENOMIC DNA]</scope>
</reference>
<dbReference type="Pfam" id="PF04844">
    <property type="entry name" value="Ovate"/>
    <property type="match status" value="1"/>
</dbReference>
<comment type="subcellular location">
    <subcellularLocation>
        <location evidence="1">Nucleus</location>
    </subcellularLocation>
</comment>
<evidence type="ECO:0000256" key="3">
    <source>
        <dbReference type="ARBA" id="ARBA00023015"/>
    </source>
</evidence>
<dbReference type="PANTHER" id="PTHR34042:SF1">
    <property type="entry name" value="TRANSCRIPTION REPRESSOR OFP17"/>
    <property type="match status" value="1"/>
</dbReference>
<sequence>MPLKRRLLRTWRLLKRPKFQIKRPILTNIFRFRSSKSKKFLSLKYKTSKKKRFLSLNCFSPEANPEDMDMVGELKSLGEGVREPILYPSPLTPAYVKRLAMGPNAPKVNAREDACQSFQNYLVEMIVEEGKLRDLMDVEELLYCFGQLRCPVYVDLVTRFYAELCSDLFSEGNGEDMDVFLSRNS</sequence>
<dbReference type="PANTHER" id="PTHR34042">
    <property type="entry name" value="TRANSCRIPTION REPRESSOR OFP17"/>
    <property type="match status" value="1"/>
</dbReference>
<dbReference type="PROSITE" id="PS51754">
    <property type="entry name" value="OVATE"/>
    <property type="match status" value="1"/>
</dbReference>
<evidence type="ECO:0000313" key="7">
    <source>
        <dbReference type="EMBL" id="ERN05387.1"/>
    </source>
</evidence>
<dbReference type="OMA" id="GERRSCW"/>
<dbReference type="STRING" id="13333.W1P685"/>
<evidence type="ECO:0000256" key="2">
    <source>
        <dbReference type="ARBA" id="ARBA00022491"/>
    </source>
</evidence>
<accession>W1P685</accession>
<dbReference type="GO" id="GO:0045892">
    <property type="term" value="P:negative regulation of DNA-templated transcription"/>
    <property type="evidence" value="ECO:0007669"/>
    <property type="project" value="InterPro"/>
</dbReference>
<dbReference type="InterPro" id="IPR044686">
    <property type="entry name" value="OFP17"/>
</dbReference>
<organism evidence="7 8">
    <name type="scientific">Amborella trichopoda</name>
    <dbReference type="NCBI Taxonomy" id="13333"/>
    <lineage>
        <taxon>Eukaryota</taxon>
        <taxon>Viridiplantae</taxon>
        <taxon>Streptophyta</taxon>
        <taxon>Embryophyta</taxon>
        <taxon>Tracheophyta</taxon>
        <taxon>Spermatophyta</taxon>
        <taxon>Magnoliopsida</taxon>
        <taxon>Amborellales</taxon>
        <taxon>Amborellaceae</taxon>
        <taxon>Amborella</taxon>
    </lineage>
</organism>
<dbReference type="AlphaFoldDB" id="W1P685"/>
<evidence type="ECO:0000313" key="8">
    <source>
        <dbReference type="Proteomes" id="UP000017836"/>
    </source>
</evidence>
<keyword evidence="3" id="KW-0805">Transcription regulation</keyword>
<keyword evidence="4" id="KW-0804">Transcription</keyword>
<feature type="domain" description="OVATE" evidence="6">
    <location>
        <begin position="107"/>
        <end position="167"/>
    </location>
</feature>
<gene>
    <name evidence="7" type="ORF">AMTR_s00007p00214030</name>
</gene>
<dbReference type="EMBL" id="KI394011">
    <property type="protein sequence ID" value="ERN05387.1"/>
    <property type="molecule type" value="Genomic_DNA"/>
</dbReference>
<protein>
    <recommendedName>
        <fullName evidence="6">OVATE domain-containing protein</fullName>
    </recommendedName>
</protein>
<evidence type="ECO:0000256" key="5">
    <source>
        <dbReference type="ARBA" id="ARBA00023242"/>
    </source>
</evidence>
<dbReference type="HOGENOM" id="CLU_080280_1_0_1"/>
<keyword evidence="5" id="KW-0539">Nucleus</keyword>
<dbReference type="eggNOG" id="ENOG502RZCU">
    <property type="taxonomic scope" value="Eukaryota"/>
</dbReference>
<dbReference type="Proteomes" id="UP000017836">
    <property type="component" value="Unassembled WGS sequence"/>
</dbReference>